<evidence type="ECO:0000313" key="7">
    <source>
        <dbReference type="Proteomes" id="UP000193827"/>
    </source>
</evidence>
<dbReference type="SUPFAM" id="SSF53850">
    <property type="entry name" value="Periplasmic binding protein-like II"/>
    <property type="match status" value="1"/>
</dbReference>
<sequence>MNWNAISFDWNQVRAFLATVEEGSLSAAAQALGQSQPTLGRQISALETSLGVVLFERVGRGLEITPSGLELLDHVRAMGEAAGRISLAASGRSQVIEGQVRISASDVWGAHILPPILHQLRDTAPGIEVEVVATSALSDLRRREADIAIRHVRPTEAELITRHVRDSTAGIYASPRWIARHGRPTCADDLNDACFIGFGTDERLITGLNSIGLSLTRQNFKLISESGVVAWEMVRHGLGIGVMMDEVAQTTPDVERILPDLPPFEVPIWLTTHRELHTSRRIRLVYDLLASALSGSLPASQISR</sequence>
<dbReference type="GO" id="GO:0043565">
    <property type="term" value="F:sequence-specific DNA binding"/>
    <property type="evidence" value="ECO:0007669"/>
    <property type="project" value="TreeGrafter"/>
</dbReference>
<protein>
    <submittedName>
        <fullName evidence="6">HTH-type transcriptional regulator CysL</fullName>
    </submittedName>
</protein>
<dbReference type="Proteomes" id="UP000193827">
    <property type="component" value="Unassembled WGS sequence"/>
</dbReference>
<name>A0A1Y5TH65_9RHOB</name>
<dbReference type="SUPFAM" id="SSF46785">
    <property type="entry name" value="Winged helix' DNA-binding domain"/>
    <property type="match status" value="1"/>
</dbReference>
<dbReference type="RefSeq" id="WP_176228677.1">
    <property type="nucleotide sequence ID" value="NZ_FWFL01000010.1"/>
</dbReference>
<feature type="domain" description="HTH lysR-type" evidence="5">
    <location>
        <begin position="8"/>
        <end position="65"/>
    </location>
</feature>
<dbReference type="InterPro" id="IPR036390">
    <property type="entry name" value="WH_DNA-bd_sf"/>
</dbReference>
<organism evidence="6 7">
    <name type="scientific">Roseovarius litorisediminis</name>
    <dbReference type="NCBI Taxonomy" id="1312363"/>
    <lineage>
        <taxon>Bacteria</taxon>
        <taxon>Pseudomonadati</taxon>
        <taxon>Pseudomonadota</taxon>
        <taxon>Alphaproteobacteria</taxon>
        <taxon>Rhodobacterales</taxon>
        <taxon>Roseobacteraceae</taxon>
        <taxon>Roseovarius</taxon>
    </lineage>
</organism>
<evidence type="ECO:0000313" key="6">
    <source>
        <dbReference type="EMBL" id="SLN61962.1"/>
    </source>
</evidence>
<dbReference type="Pfam" id="PF03466">
    <property type="entry name" value="LysR_substrate"/>
    <property type="match status" value="1"/>
</dbReference>
<evidence type="ECO:0000256" key="4">
    <source>
        <dbReference type="ARBA" id="ARBA00023163"/>
    </source>
</evidence>
<dbReference type="Pfam" id="PF00126">
    <property type="entry name" value="HTH_1"/>
    <property type="match status" value="1"/>
</dbReference>
<gene>
    <name evidence="6" type="primary">cysL</name>
    <name evidence="6" type="ORF">PEL8287_03363</name>
</gene>
<dbReference type="InterPro" id="IPR005119">
    <property type="entry name" value="LysR_subst-bd"/>
</dbReference>
<proteinExistence type="inferred from homology"/>
<evidence type="ECO:0000256" key="1">
    <source>
        <dbReference type="ARBA" id="ARBA00009437"/>
    </source>
</evidence>
<dbReference type="EMBL" id="FWFL01000010">
    <property type="protein sequence ID" value="SLN61962.1"/>
    <property type="molecule type" value="Genomic_DNA"/>
</dbReference>
<dbReference type="PANTHER" id="PTHR30537">
    <property type="entry name" value="HTH-TYPE TRANSCRIPTIONAL REGULATOR"/>
    <property type="match status" value="1"/>
</dbReference>
<keyword evidence="2" id="KW-0805">Transcription regulation</keyword>
<comment type="similarity">
    <text evidence="1">Belongs to the LysR transcriptional regulatory family.</text>
</comment>
<evidence type="ECO:0000256" key="3">
    <source>
        <dbReference type="ARBA" id="ARBA00023125"/>
    </source>
</evidence>
<dbReference type="PRINTS" id="PR00039">
    <property type="entry name" value="HTHLYSR"/>
</dbReference>
<evidence type="ECO:0000259" key="5">
    <source>
        <dbReference type="PROSITE" id="PS50931"/>
    </source>
</evidence>
<dbReference type="Gene3D" id="3.40.190.290">
    <property type="match status" value="1"/>
</dbReference>
<dbReference type="InterPro" id="IPR036388">
    <property type="entry name" value="WH-like_DNA-bd_sf"/>
</dbReference>
<dbReference type="GO" id="GO:0006351">
    <property type="term" value="P:DNA-templated transcription"/>
    <property type="evidence" value="ECO:0007669"/>
    <property type="project" value="TreeGrafter"/>
</dbReference>
<reference evidence="6 7" key="1">
    <citation type="submission" date="2017-03" db="EMBL/GenBank/DDBJ databases">
        <authorList>
            <person name="Afonso C.L."/>
            <person name="Miller P.J."/>
            <person name="Scott M.A."/>
            <person name="Spackman E."/>
            <person name="Goraichik I."/>
            <person name="Dimitrov K.M."/>
            <person name="Suarez D.L."/>
            <person name="Swayne D.E."/>
        </authorList>
    </citation>
    <scope>NUCLEOTIDE SEQUENCE [LARGE SCALE GENOMIC DNA]</scope>
    <source>
        <strain evidence="6 7">CECT 8287</strain>
    </source>
</reference>
<dbReference type="Gene3D" id="1.10.10.10">
    <property type="entry name" value="Winged helix-like DNA-binding domain superfamily/Winged helix DNA-binding domain"/>
    <property type="match status" value="1"/>
</dbReference>
<evidence type="ECO:0000256" key="2">
    <source>
        <dbReference type="ARBA" id="ARBA00023015"/>
    </source>
</evidence>
<keyword evidence="7" id="KW-1185">Reference proteome</keyword>
<dbReference type="GO" id="GO:0003700">
    <property type="term" value="F:DNA-binding transcription factor activity"/>
    <property type="evidence" value="ECO:0007669"/>
    <property type="project" value="InterPro"/>
</dbReference>
<dbReference type="FunFam" id="1.10.10.10:FF:000001">
    <property type="entry name" value="LysR family transcriptional regulator"/>
    <property type="match status" value="1"/>
</dbReference>
<dbReference type="PANTHER" id="PTHR30537:SF3">
    <property type="entry name" value="TRANSCRIPTIONAL REGULATORY PROTEIN"/>
    <property type="match status" value="1"/>
</dbReference>
<dbReference type="AlphaFoldDB" id="A0A1Y5TH65"/>
<accession>A0A1Y5TH65</accession>
<keyword evidence="4" id="KW-0804">Transcription</keyword>
<dbReference type="InterPro" id="IPR058163">
    <property type="entry name" value="LysR-type_TF_proteobact-type"/>
</dbReference>
<dbReference type="PROSITE" id="PS50931">
    <property type="entry name" value="HTH_LYSR"/>
    <property type="match status" value="1"/>
</dbReference>
<keyword evidence="3" id="KW-0238">DNA-binding</keyword>
<dbReference type="InterPro" id="IPR000847">
    <property type="entry name" value="LysR_HTH_N"/>
</dbReference>